<dbReference type="EMBL" id="CM039431">
    <property type="protein sequence ID" value="KAI4335880.1"/>
    <property type="molecule type" value="Genomic_DNA"/>
</dbReference>
<protein>
    <submittedName>
        <fullName evidence="1">Uncharacterized protein</fullName>
    </submittedName>
</protein>
<organism evidence="1 2">
    <name type="scientific">Bauhinia variegata</name>
    <name type="common">Purple orchid tree</name>
    <name type="synonym">Phanera variegata</name>
    <dbReference type="NCBI Taxonomy" id="167791"/>
    <lineage>
        <taxon>Eukaryota</taxon>
        <taxon>Viridiplantae</taxon>
        <taxon>Streptophyta</taxon>
        <taxon>Embryophyta</taxon>
        <taxon>Tracheophyta</taxon>
        <taxon>Spermatophyta</taxon>
        <taxon>Magnoliopsida</taxon>
        <taxon>eudicotyledons</taxon>
        <taxon>Gunneridae</taxon>
        <taxon>Pentapetalae</taxon>
        <taxon>rosids</taxon>
        <taxon>fabids</taxon>
        <taxon>Fabales</taxon>
        <taxon>Fabaceae</taxon>
        <taxon>Cercidoideae</taxon>
        <taxon>Cercideae</taxon>
        <taxon>Bauhiniinae</taxon>
        <taxon>Bauhinia</taxon>
    </lineage>
</organism>
<accession>A0ACB9NIC0</accession>
<proteinExistence type="predicted"/>
<sequence length="560" mass="61200">MESWSYVSEEKGFMSNDAFSPPNTLSRSKTSFLGWDLKTPCSFGNDMLASGQQNIENQGFEELGFPEMLGRQLSDDSVVGVPSRKLDGGPLGRTIMGAPNGFCGGEDSNSKLSNSVVDSNSRDSLIDLKLGRFPDHRDANDSTFSKGAPILSSSESSTPPKRVRASGTLSQTAFCQVYDCNKDLSACKDYHKRHKVCEVHSKTAKVIVNGIEQRFCQQCSRFHLLSEFDDGKRSCRKRLAGHNERRRKPQVNIHSGKTGRLLQPYTNGRFPGTMLTTASFICQEILPSRVLRPEKYGNNDWWRPIKVEDGTDYRNLSTIPVANGHSQSRSLFPPYNVEKQFPFLHENSATTPTGSIFCDNSSHYPPALGGPNSGPRPLFQNASLGSEDFNVFDTSSTVQGLSGISDAGCALSLLSSQSQNSSSHSSGIPVARPLVIPSSHGSHYNMSSVSEKIIGISSQSQASRSGVSVSDRFPSEMNVAGGNHLGPVLISDNNDLVNFEMADGIFQSSDFVNMKARLSSNDGPTIDLLQLSSQLQRVEHQRQSMQVKQENDSSCSLRIT</sequence>
<evidence type="ECO:0000313" key="1">
    <source>
        <dbReference type="EMBL" id="KAI4335880.1"/>
    </source>
</evidence>
<keyword evidence="2" id="KW-1185">Reference proteome</keyword>
<dbReference type="Proteomes" id="UP000828941">
    <property type="component" value="Chromosome 6"/>
</dbReference>
<name>A0ACB9NIC0_BAUVA</name>
<gene>
    <name evidence="1" type="ORF">L6164_014480</name>
</gene>
<comment type="caution">
    <text evidence="1">The sequence shown here is derived from an EMBL/GenBank/DDBJ whole genome shotgun (WGS) entry which is preliminary data.</text>
</comment>
<evidence type="ECO:0000313" key="2">
    <source>
        <dbReference type="Proteomes" id="UP000828941"/>
    </source>
</evidence>
<reference evidence="1 2" key="1">
    <citation type="journal article" date="2022" name="DNA Res.">
        <title>Chromosomal-level genome assembly of the orchid tree Bauhinia variegata (Leguminosae; Cercidoideae) supports the allotetraploid origin hypothesis of Bauhinia.</title>
        <authorList>
            <person name="Zhong Y."/>
            <person name="Chen Y."/>
            <person name="Zheng D."/>
            <person name="Pang J."/>
            <person name="Liu Y."/>
            <person name="Luo S."/>
            <person name="Meng S."/>
            <person name="Qian L."/>
            <person name="Wei D."/>
            <person name="Dai S."/>
            <person name="Zhou R."/>
        </authorList>
    </citation>
    <scope>NUCLEOTIDE SEQUENCE [LARGE SCALE GENOMIC DNA]</scope>
    <source>
        <strain evidence="1">BV-YZ2020</strain>
    </source>
</reference>